<dbReference type="EMBL" id="SRHE01000258">
    <property type="protein sequence ID" value="TWW09498.1"/>
    <property type="molecule type" value="Genomic_DNA"/>
</dbReference>
<comment type="caution">
    <text evidence="4">The sequence shown here is derived from an EMBL/GenBank/DDBJ whole genome shotgun (WGS) entry which is preliminary data.</text>
</comment>
<keyword evidence="5" id="KW-1185">Reference proteome</keyword>
<sequence length="549" mass="59903">MSTRQILMTAAGLLVAFSTELACGQTVGVTGSQSLQGIYRVKATGGETTVTASNGYVFSLSDPSTFTQSVIVPSGLYDQAVTIDYRKPGSPLSDFGTLQIYVDSEPPVVRSVLASRKPGGQAEVVVSFADADLKPETIIAAGFTVSKAGGSTITPTPVLHEGGTSVILTLVDAGVGAWELTVTASVQDLVGNEHAESKHSFMLTEGSLRGEQIEYPQYLAPEFKQDELNPGDRVDTRVVQLYYYRNARTLAEIINRSIEDLNQTAFDDAQKFAENARIDAENATDARRTQEQRAVDAAAKTRQMEQKIAEAKAALAKNKLETEKLAEEETQTENAIIAVTNGQPATLDAQIKGLDSKMLTQSQTNETLLKNIADKQLELDAAKKNDAAKVPALEKEIEVLRKQLQDGETQLTALKTQRSAQRSLQLRSEQIKLNRKRLTDEATALGDPTSTTKQNELTNQQQTEIAERNRLLTSEQAENRRIEEQFRREVVAGIADRNSYAKGKLNSRDPVTQVSISVVGESRLQLRGPVKGLNKICRMIHQLDSPVGQ</sequence>
<feature type="compositionally biased region" description="Polar residues" evidence="2">
    <location>
        <begin position="448"/>
        <end position="460"/>
    </location>
</feature>
<keyword evidence="3" id="KW-0732">Signal</keyword>
<dbReference type="Proteomes" id="UP000321083">
    <property type="component" value="Unassembled WGS sequence"/>
</dbReference>
<organism evidence="4 5">
    <name type="scientific">Planctomyces bekefii</name>
    <dbReference type="NCBI Taxonomy" id="1653850"/>
    <lineage>
        <taxon>Bacteria</taxon>
        <taxon>Pseudomonadati</taxon>
        <taxon>Planctomycetota</taxon>
        <taxon>Planctomycetia</taxon>
        <taxon>Planctomycetales</taxon>
        <taxon>Planctomycetaceae</taxon>
        <taxon>Planctomyces</taxon>
    </lineage>
</organism>
<gene>
    <name evidence="4" type="ORF">E3A20_13710</name>
</gene>
<evidence type="ECO:0000313" key="5">
    <source>
        <dbReference type="Proteomes" id="UP000321083"/>
    </source>
</evidence>
<feature type="non-terminal residue" evidence="4">
    <location>
        <position position="549"/>
    </location>
</feature>
<evidence type="ECO:0000256" key="2">
    <source>
        <dbReference type="SAM" id="MobiDB-lite"/>
    </source>
</evidence>
<evidence type="ECO:0008006" key="6">
    <source>
        <dbReference type="Google" id="ProtNLM"/>
    </source>
</evidence>
<reference evidence="4 5" key="1">
    <citation type="submission" date="2019-08" db="EMBL/GenBank/DDBJ databases">
        <title>100 year-old enigma solved: identification of Planctomyces bekefii, the type genus and species of the phylum Planctomycetes.</title>
        <authorList>
            <person name="Svetlana D.N."/>
            <person name="Overmann J."/>
        </authorList>
    </citation>
    <scope>NUCLEOTIDE SEQUENCE [LARGE SCALE GENOMIC DNA]</scope>
    <source>
        <strain evidence="4">Phe10_nw2017</strain>
    </source>
</reference>
<feature type="chain" id="PRO_5022705610" description="Chromosome partition protein Smc" evidence="3">
    <location>
        <begin position="23"/>
        <end position="549"/>
    </location>
</feature>
<feature type="signal peptide" evidence="3">
    <location>
        <begin position="1"/>
        <end position="22"/>
    </location>
</feature>
<proteinExistence type="predicted"/>
<evidence type="ECO:0000256" key="1">
    <source>
        <dbReference type="SAM" id="Coils"/>
    </source>
</evidence>
<feature type="coiled-coil region" evidence="1">
    <location>
        <begin position="365"/>
        <end position="417"/>
    </location>
</feature>
<name>A0A5C6M4I6_9PLAN</name>
<accession>A0A5C6M4I6</accession>
<feature type="region of interest" description="Disordered" evidence="2">
    <location>
        <begin position="437"/>
        <end position="460"/>
    </location>
</feature>
<evidence type="ECO:0000313" key="4">
    <source>
        <dbReference type="EMBL" id="TWW09498.1"/>
    </source>
</evidence>
<keyword evidence="1" id="KW-0175">Coiled coil</keyword>
<evidence type="ECO:0000256" key="3">
    <source>
        <dbReference type="SAM" id="SignalP"/>
    </source>
</evidence>
<protein>
    <recommendedName>
        <fullName evidence="6">Chromosome partition protein Smc</fullName>
    </recommendedName>
</protein>
<reference evidence="4 5" key="2">
    <citation type="submission" date="2019-08" db="EMBL/GenBank/DDBJ databases">
        <authorList>
            <person name="Henke P."/>
        </authorList>
    </citation>
    <scope>NUCLEOTIDE SEQUENCE [LARGE SCALE GENOMIC DNA]</scope>
    <source>
        <strain evidence="4">Phe10_nw2017</strain>
    </source>
</reference>
<feature type="coiled-coil region" evidence="1">
    <location>
        <begin position="273"/>
        <end position="328"/>
    </location>
</feature>
<dbReference type="AlphaFoldDB" id="A0A5C6M4I6"/>